<evidence type="ECO:0000313" key="2">
    <source>
        <dbReference type="Proteomes" id="UP001183176"/>
    </source>
</evidence>
<name>A0ABU2JHU4_9ACTN</name>
<dbReference type="RefSeq" id="WP_311425698.1">
    <property type="nucleotide sequence ID" value="NZ_JAVREH010000166.1"/>
</dbReference>
<gene>
    <name evidence="1" type="ORF">RM423_24765</name>
</gene>
<evidence type="ECO:0000313" key="1">
    <source>
        <dbReference type="EMBL" id="MDT0264565.1"/>
    </source>
</evidence>
<dbReference type="Proteomes" id="UP001183176">
    <property type="component" value="Unassembled WGS sequence"/>
</dbReference>
<accession>A0ABU2JHU4</accession>
<keyword evidence="2" id="KW-1185">Reference proteome</keyword>
<dbReference type="EMBL" id="JAVREH010000166">
    <property type="protein sequence ID" value="MDT0264565.1"/>
    <property type="molecule type" value="Genomic_DNA"/>
</dbReference>
<sequence length="94" mass="10572">MDPGLASLESKGIPPRRCLVVARDEHQVIGWRNDHEGQFDEVKLISSTRDIIELGPDVKDHWSLDAVPGWSIGMDGNAPTHLRKWALDTFDQNI</sequence>
<reference evidence="2" key="1">
    <citation type="submission" date="2023-07" db="EMBL/GenBank/DDBJ databases">
        <title>30 novel species of actinomycetes from the DSMZ collection.</title>
        <authorList>
            <person name="Nouioui I."/>
        </authorList>
    </citation>
    <scope>NUCLEOTIDE SEQUENCE [LARGE SCALE GENOMIC DNA]</scope>
    <source>
        <strain evidence="2">DSM 44399</strain>
    </source>
</reference>
<protein>
    <submittedName>
        <fullName evidence="1">Uncharacterized protein</fullName>
    </submittedName>
</protein>
<comment type="caution">
    <text evidence="1">The sequence shown here is derived from an EMBL/GenBank/DDBJ whole genome shotgun (WGS) entry which is preliminary data.</text>
</comment>
<organism evidence="1 2">
    <name type="scientific">Jatrophihabitans lederbergiae</name>
    <dbReference type="NCBI Taxonomy" id="3075547"/>
    <lineage>
        <taxon>Bacteria</taxon>
        <taxon>Bacillati</taxon>
        <taxon>Actinomycetota</taxon>
        <taxon>Actinomycetes</taxon>
        <taxon>Jatrophihabitantales</taxon>
        <taxon>Jatrophihabitantaceae</taxon>
        <taxon>Jatrophihabitans</taxon>
    </lineage>
</organism>
<proteinExistence type="predicted"/>